<dbReference type="Proteomes" id="UP000003163">
    <property type="component" value="Unassembled WGS sequence"/>
</dbReference>
<dbReference type="HOGENOM" id="CLU_2291656_0_0_1"/>
<feature type="region of interest" description="Disordered" evidence="1">
    <location>
        <begin position="77"/>
        <end position="101"/>
    </location>
</feature>
<reference evidence="3" key="2">
    <citation type="submission" date="2015-07" db="EMBL/GenBank/DDBJ databases">
        <title>Contrasting host-pathogen interactions and genome evolution in two generalist and specialist microsporidian pathogens of mosquitoes.</title>
        <authorList>
            <consortium name="The Broad Institute Genomics Platform"/>
            <consortium name="The Broad Institute Genome Sequencing Center for Infectious Disease"/>
            <person name="Cuomo C.A."/>
            <person name="Sanscrainte N.D."/>
            <person name="Goldberg J.M."/>
            <person name="Heiman D."/>
            <person name="Young S."/>
            <person name="Zeng Q."/>
            <person name="Becnel J.J."/>
            <person name="Birren B.W."/>
        </authorList>
    </citation>
    <scope>NUCLEOTIDE SEQUENCE [LARGE SCALE GENOMIC DNA]</scope>
    <source>
        <strain evidence="3">USNM 41457</strain>
    </source>
</reference>
<dbReference type="EMBL" id="AFBI03000034">
    <property type="protein sequence ID" value="EJW03572.1"/>
    <property type="molecule type" value="Genomic_DNA"/>
</dbReference>
<proteinExistence type="predicted"/>
<organism evidence="2 3">
    <name type="scientific">Edhazardia aedis (strain USNM 41457)</name>
    <name type="common">Microsporidian parasite</name>
    <dbReference type="NCBI Taxonomy" id="1003232"/>
    <lineage>
        <taxon>Eukaryota</taxon>
        <taxon>Fungi</taxon>
        <taxon>Fungi incertae sedis</taxon>
        <taxon>Microsporidia</taxon>
        <taxon>Edhazardia</taxon>
    </lineage>
</organism>
<feature type="compositionally biased region" description="Basic and acidic residues" evidence="1">
    <location>
        <begin position="77"/>
        <end position="88"/>
    </location>
</feature>
<sequence>MHKKQSLILSSFSHNYNQDQPEIIIVVRLDLHSLKKKGYYKFLYSLKIRKNRKAKYKIAFEEKRRISIKCKLRTHGDKWGKGKEDTQKKKCKRNLGSTISD</sequence>
<name>J9DQI9_EDHAE</name>
<dbReference type="AlphaFoldDB" id="J9DQI9"/>
<comment type="caution">
    <text evidence="2">The sequence shown here is derived from an EMBL/GenBank/DDBJ whole genome shotgun (WGS) entry which is preliminary data.</text>
</comment>
<gene>
    <name evidence="2" type="ORF">EDEG_02103</name>
</gene>
<reference evidence="2 3" key="1">
    <citation type="submission" date="2011-08" db="EMBL/GenBank/DDBJ databases">
        <authorList>
            <person name="Liu Z.J."/>
            <person name="Shi F.L."/>
            <person name="Lu J.Q."/>
            <person name="Li M."/>
            <person name="Wang Z.L."/>
        </authorList>
    </citation>
    <scope>NUCLEOTIDE SEQUENCE [LARGE SCALE GENOMIC DNA]</scope>
    <source>
        <strain evidence="2 3">USNM 41457</strain>
    </source>
</reference>
<dbReference type="InParanoid" id="J9DQI9"/>
<dbReference type="VEuPathDB" id="MicrosporidiaDB:EDEG_02103"/>
<protein>
    <submittedName>
        <fullName evidence="2">Uncharacterized protein</fullName>
    </submittedName>
</protein>
<evidence type="ECO:0000256" key="1">
    <source>
        <dbReference type="SAM" id="MobiDB-lite"/>
    </source>
</evidence>
<evidence type="ECO:0000313" key="2">
    <source>
        <dbReference type="EMBL" id="EJW03572.1"/>
    </source>
</evidence>
<accession>J9DQI9</accession>
<evidence type="ECO:0000313" key="3">
    <source>
        <dbReference type="Proteomes" id="UP000003163"/>
    </source>
</evidence>
<keyword evidence="3" id="KW-1185">Reference proteome</keyword>